<comment type="subcellular location">
    <subcellularLocation>
        <location evidence="5">Nucleus</location>
    </subcellularLocation>
</comment>
<dbReference type="Gene3D" id="6.10.250.540">
    <property type="match status" value="1"/>
</dbReference>
<reference evidence="8" key="1">
    <citation type="submission" date="2025-08" db="UniProtKB">
        <authorList>
            <consortium name="Ensembl"/>
        </authorList>
    </citation>
    <scope>IDENTIFICATION</scope>
</reference>
<accession>A0A3Q2C854</accession>
<evidence type="ECO:0000313" key="9">
    <source>
        <dbReference type="Proteomes" id="UP000265020"/>
    </source>
</evidence>
<reference evidence="8" key="2">
    <citation type="submission" date="2025-09" db="UniProtKB">
        <authorList>
            <consortium name="Ensembl"/>
        </authorList>
    </citation>
    <scope>IDENTIFICATION</scope>
</reference>
<evidence type="ECO:0000256" key="4">
    <source>
        <dbReference type="ARBA" id="ARBA00023163"/>
    </source>
</evidence>
<comment type="similarity">
    <text evidence="1 5">Belongs to the E2F/DP family.</text>
</comment>
<keyword evidence="5" id="KW-0539">Nucleus</keyword>
<proteinExistence type="inferred from homology"/>
<dbReference type="SMART" id="SM01372">
    <property type="entry name" value="E2F_TDP"/>
    <property type="match status" value="1"/>
</dbReference>
<dbReference type="InterPro" id="IPR037241">
    <property type="entry name" value="E2F-DP_heterodim"/>
</dbReference>
<dbReference type="PANTHER" id="PTHR12081">
    <property type="entry name" value="TRANSCRIPTION FACTOR E2F"/>
    <property type="match status" value="1"/>
</dbReference>
<evidence type="ECO:0000256" key="6">
    <source>
        <dbReference type="SAM" id="MobiDB-lite"/>
    </source>
</evidence>
<dbReference type="GO" id="GO:0000981">
    <property type="term" value="F:DNA-binding transcription factor activity, RNA polymerase II-specific"/>
    <property type="evidence" value="ECO:0007669"/>
    <property type="project" value="TreeGrafter"/>
</dbReference>
<evidence type="ECO:0000313" key="8">
    <source>
        <dbReference type="Ensembl" id="ENSCVAP00000000891.1"/>
    </source>
</evidence>
<dbReference type="GO" id="GO:0046983">
    <property type="term" value="F:protein dimerization activity"/>
    <property type="evidence" value="ECO:0007669"/>
    <property type="project" value="InterPro"/>
</dbReference>
<keyword evidence="2 5" id="KW-0805">Transcription regulation</keyword>
<evidence type="ECO:0000256" key="3">
    <source>
        <dbReference type="ARBA" id="ARBA00023125"/>
    </source>
</evidence>
<dbReference type="GO" id="GO:0000978">
    <property type="term" value="F:RNA polymerase II cis-regulatory region sequence-specific DNA binding"/>
    <property type="evidence" value="ECO:0007669"/>
    <property type="project" value="InterPro"/>
</dbReference>
<dbReference type="CDD" id="cd14660">
    <property type="entry name" value="E2F_DD"/>
    <property type="match status" value="1"/>
</dbReference>
<dbReference type="InterPro" id="IPR032198">
    <property type="entry name" value="E2F_CC-MB"/>
</dbReference>
<feature type="domain" description="E2F/DP family winged-helix DNA-binding" evidence="7">
    <location>
        <begin position="23"/>
        <end position="89"/>
    </location>
</feature>
<dbReference type="Ensembl" id="ENSCVAT00000014318.1">
    <property type="protein sequence ID" value="ENSCVAP00000000891.1"/>
    <property type="gene ID" value="ENSCVAG00000001841.1"/>
</dbReference>
<evidence type="ECO:0000259" key="7">
    <source>
        <dbReference type="SMART" id="SM01372"/>
    </source>
</evidence>
<dbReference type="STRING" id="28743.ENSCVAP00000000891"/>
<dbReference type="SUPFAM" id="SSF144074">
    <property type="entry name" value="E2F-DP heterodimerization region"/>
    <property type="match status" value="1"/>
</dbReference>
<dbReference type="GO" id="GO:0090575">
    <property type="term" value="C:RNA polymerase II transcription regulator complex"/>
    <property type="evidence" value="ECO:0007669"/>
    <property type="project" value="TreeGrafter"/>
</dbReference>
<dbReference type="InterPro" id="IPR003316">
    <property type="entry name" value="E2F_WHTH_DNA-bd_dom"/>
</dbReference>
<keyword evidence="4 5" id="KW-0804">Transcription</keyword>
<dbReference type="PANTHER" id="PTHR12081:SF18">
    <property type="entry name" value="TRANSCRIPTION FACTOR E2F2-RELATED"/>
    <property type="match status" value="1"/>
</dbReference>
<dbReference type="InterPro" id="IPR036388">
    <property type="entry name" value="WH-like_DNA-bd_sf"/>
</dbReference>
<organism evidence="8 9">
    <name type="scientific">Cyprinodon variegatus</name>
    <name type="common">Sheepshead minnow</name>
    <dbReference type="NCBI Taxonomy" id="28743"/>
    <lineage>
        <taxon>Eukaryota</taxon>
        <taxon>Metazoa</taxon>
        <taxon>Chordata</taxon>
        <taxon>Craniata</taxon>
        <taxon>Vertebrata</taxon>
        <taxon>Euteleostomi</taxon>
        <taxon>Actinopterygii</taxon>
        <taxon>Neopterygii</taxon>
        <taxon>Teleostei</taxon>
        <taxon>Neoteleostei</taxon>
        <taxon>Acanthomorphata</taxon>
        <taxon>Ovalentaria</taxon>
        <taxon>Atherinomorphae</taxon>
        <taxon>Cyprinodontiformes</taxon>
        <taxon>Cyprinodontidae</taxon>
        <taxon>Cyprinodon</taxon>
    </lineage>
</organism>
<name>A0A3Q2C854_CYPVA</name>
<sequence length="311" mass="35182">MCNRMDAEENPDEATLDPRQKPRMSRSLNTISQRFIRLLQEAEHGELDLRYAFRALGEKKIRRIYDITNVLEGIGLIVKISKCHVKWVGTHDDNRLVRLKSDLQDLRYVESILDQQLILAEESIKSQTDAWKNLTYVTHNDICSCFTGHILLAVKAPAGTQLDVPIPKAVPNCPAKYQINLKSIRGPIDVILLNKRTVSSDPVVFPVPPPEGMLQCAKSAMSVSENKENNDGLCEASAFTSKSTQSEWRTEKDVQPLQESSFMSANPNKKDEFVCKNNSKELYNHMDSSKDVINVDLITQFMPLKGNFTVF</sequence>
<dbReference type="InterPro" id="IPR036390">
    <property type="entry name" value="WH_DNA-bd_sf"/>
</dbReference>
<dbReference type="Pfam" id="PF16421">
    <property type="entry name" value="E2F_CC-MB"/>
    <property type="match status" value="1"/>
</dbReference>
<dbReference type="Gene3D" id="1.10.10.10">
    <property type="entry name" value="Winged helix-like DNA-binding domain superfamily/Winged helix DNA-binding domain"/>
    <property type="match status" value="1"/>
</dbReference>
<evidence type="ECO:0000256" key="1">
    <source>
        <dbReference type="ARBA" id="ARBA00010940"/>
    </source>
</evidence>
<dbReference type="GeneTree" id="ENSGT00940000156252"/>
<dbReference type="OMA" id="NCPAKYQ"/>
<dbReference type="Proteomes" id="UP000265020">
    <property type="component" value="Unassembled WGS sequence"/>
</dbReference>
<protein>
    <submittedName>
        <fullName evidence="8">Transcription factor E2F5-like</fullName>
    </submittedName>
</protein>
<dbReference type="Pfam" id="PF02319">
    <property type="entry name" value="WHD_E2F_TDP"/>
    <property type="match status" value="1"/>
</dbReference>
<keyword evidence="3 5" id="KW-0238">DNA-binding</keyword>
<dbReference type="AlphaFoldDB" id="A0A3Q2C854"/>
<feature type="region of interest" description="Disordered" evidence="6">
    <location>
        <begin position="1"/>
        <end position="24"/>
    </location>
</feature>
<keyword evidence="9" id="KW-1185">Reference proteome</keyword>
<evidence type="ECO:0000256" key="2">
    <source>
        <dbReference type="ARBA" id="ARBA00023015"/>
    </source>
</evidence>
<evidence type="ECO:0000256" key="5">
    <source>
        <dbReference type="RuleBase" id="RU003796"/>
    </source>
</evidence>
<dbReference type="InterPro" id="IPR015633">
    <property type="entry name" value="E2F"/>
</dbReference>
<dbReference type="SUPFAM" id="SSF46785">
    <property type="entry name" value="Winged helix' DNA-binding domain"/>
    <property type="match status" value="1"/>
</dbReference>